<feature type="compositionally biased region" description="Basic and acidic residues" evidence="1">
    <location>
        <begin position="491"/>
        <end position="510"/>
    </location>
</feature>
<evidence type="ECO:0000313" key="2">
    <source>
        <dbReference type="EnsemblPlants" id="EMT32360"/>
    </source>
</evidence>
<sequence>MKLCNGHALVLVACETSYPPPGMYRRLKQSFFSLIAFWTSSFHHQVSLSSLLLPLDTPNSSEATLRMQVAIFIHTLSASPPSSQGPSLMTLSLKNGENESSTVELDDSFDETSMRFVRRIQESEVKEALKRMKGGKAMGPDCIPIEVWKGLGDIEIEDGGIDEDVNHRIKAGWMKWCQASGILCDKRVPQKLKGKFYRTAVESTKCERANGSINHAESDMVIRSYWTERTSPSFDCVCDYAKGADGHIHDMVTLGKRSKTKPARWSSQKNNSSVPCVGKHGRSSWQTRSGEQPFEQEAENSRYKRYGGQLAGEKAKKRMIYEGHPKGLCSLREQDEHPHHEVHRSGSDTMRNDNWEKNAKTNDEVDHNGAEGNCYLMKNIRTAAATCCGSTKSNENSHVLCPKYSSKTIASSNEPKGSSNMKLVSDKQPSVVGCTKRPRNTRTGDVSTRNLQNLSVTHMEKGVHTKQADNTSHSELLRECLDIWRRRRLRKESSAEAKKLDQTSTARHEWSASSCSSESDDENVNASESASGNSESAAENDTELENSQKCRGATPLDGVQNCGEGRAMINTEQPFRCLRGTNYNKSSAKQGLKCNLEVSQEPHPGEIMQQKEENKLPCCLPSTVHPNGMIQTSQNSCSDTSKKQTRRNNWADISKLDQAATYPDSSVYQNVSQHETGNHLDDGRKYKMGIGCQIKRKAAQGDGAKWFEQMPSLITGPTLLDQKSLAVCSPDDGNVKVCGSECSNQCSKTTLELEKGKKSVNCSSGTDCRVIKICSSGGDCRDIQQDTMNCRRKRQVSLSLADSEKDKGTKEDYQPPGVLEVTSNRQISCLSDVGIKIPDVARPADCTPRFTIPDLNCLPSMIADEEEFEESQEVINQVTGHGSEPHDACPSLSAFSGPAVQEEQFKQPEKNEFVGGICARTVAKGSRISDSHSAKGAVNQATGQDTSQSFSAFSGPAVQEEQFKQPEKNEFVGGICARTVANGSRISDSHSAKGAVNQATGQDTSQSISAFSGTAVPEKQFKQPEKNEFDGGSCTRTVANGSRISDSHSAKEAINQATGEDTSQCFSAFSGTAVQEKQFKQSEKNEFSGGIYESEIANGSRICDSHSGPPKLSTDEESITAFKCALGEFIKNILRPLWEEGLLSREVHKIIARKAVDKVALTLGPKVPRTEAAIFRFFAEESQSVEQLVQVVGLCSSCL</sequence>
<organism evidence="2">
    <name type="scientific">Aegilops tauschii</name>
    <name type="common">Tausch's goatgrass</name>
    <name type="synonym">Aegilops squarrosa</name>
    <dbReference type="NCBI Taxonomy" id="37682"/>
    <lineage>
        <taxon>Eukaryota</taxon>
        <taxon>Viridiplantae</taxon>
        <taxon>Streptophyta</taxon>
        <taxon>Embryophyta</taxon>
        <taxon>Tracheophyta</taxon>
        <taxon>Spermatophyta</taxon>
        <taxon>Magnoliopsida</taxon>
        <taxon>Liliopsida</taxon>
        <taxon>Poales</taxon>
        <taxon>Poaceae</taxon>
        <taxon>BOP clade</taxon>
        <taxon>Pooideae</taxon>
        <taxon>Triticodae</taxon>
        <taxon>Triticeae</taxon>
        <taxon>Triticinae</taxon>
        <taxon>Aegilops</taxon>
    </lineage>
</organism>
<dbReference type="PANTHER" id="PTHR36886:SF9">
    <property type="match status" value="1"/>
</dbReference>
<name>M8C4Y0_AEGTA</name>
<feature type="region of interest" description="Disordered" evidence="1">
    <location>
        <begin position="258"/>
        <end position="302"/>
    </location>
</feature>
<dbReference type="PANTHER" id="PTHR36886">
    <property type="entry name" value="PROTEIN FRIGIDA-ESSENTIAL 1"/>
    <property type="match status" value="1"/>
</dbReference>
<dbReference type="AlphaFoldDB" id="M8C4Y0"/>
<protein>
    <submittedName>
        <fullName evidence="2">Uncharacterized protein</fullName>
    </submittedName>
</protein>
<feature type="compositionally biased region" description="Polar residues" evidence="1">
    <location>
        <begin position="411"/>
        <end position="422"/>
    </location>
</feature>
<evidence type="ECO:0000256" key="1">
    <source>
        <dbReference type="SAM" id="MobiDB-lite"/>
    </source>
</evidence>
<dbReference type="EnsemblPlants" id="EMT32360">
    <property type="protein sequence ID" value="EMT32360"/>
    <property type="gene ID" value="F775_13582"/>
</dbReference>
<feature type="region of interest" description="Disordered" evidence="1">
    <location>
        <begin position="491"/>
        <end position="557"/>
    </location>
</feature>
<dbReference type="InterPro" id="IPR052650">
    <property type="entry name" value="Zinc_finger_CCCH"/>
</dbReference>
<feature type="compositionally biased region" description="Polar residues" evidence="1">
    <location>
        <begin position="265"/>
        <end position="274"/>
    </location>
</feature>
<accession>M8C4Y0</accession>
<proteinExistence type="predicted"/>
<feature type="compositionally biased region" description="Low complexity" evidence="1">
    <location>
        <begin position="524"/>
        <end position="537"/>
    </location>
</feature>
<feature type="region of interest" description="Disordered" evidence="1">
    <location>
        <begin position="411"/>
        <end position="446"/>
    </location>
</feature>
<reference evidence="2" key="1">
    <citation type="submission" date="2015-06" db="UniProtKB">
        <authorList>
            <consortium name="EnsemblPlants"/>
        </authorList>
    </citation>
    <scope>IDENTIFICATION</scope>
</reference>
<dbReference type="ExpressionAtlas" id="M8C4Y0">
    <property type="expression patterns" value="baseline"/>
</dbReference>